<comment type="caution">
    <text evidence="1">The sequence shown here is derived from an EMBL/GenBank/DDBJ whole genome shotgun (WGS) entry which is preliminary data.</text>
</comment>
<gene>
    <name evidence="1" type="ORF">EPI11_02050</name>
</gene>
<evidence type="ECO:0000313" key="2">
    <source>
        <dbReference type="Proteomes" id="UP000287527"/>
    </source>
</evidence>
<protein>
    <recommendedName>
        <fullName evidence="3">Polyketide cyclase</fullName>
    </recommendedName>
</protein>
<dbReference type="Proteomes" id="UP000287527">
    <property type="component" value="Unassembled WGS sequence"/>
</dbReference>
<sequence>MYTILIIIAIIILLPLIIALFVSKEYSVEAKIIINKPKHEVYDYLKIVVNQEVYNKWVKTDPDIKKTLTGIDGTIGFIYAWDGKKAGAGEQEITGLTDGERITS</sequence>
<dbReference type="RefSeq" id="WP_128388290.1">
    <property type="nucleotide sequence ID" value="NZ_SBII01000001.1"/>
</dbReference>
<dbReference type="SUPFAM" id="SSF55961">
    <property type="entry name" value="Bet v1-like"/>
    <property type="match status" value="1"/>
</dbReference>
<dbReference type="EMBL" id="SBII01000001">
    <property type="protein sequence ID" value="RWX03735.1"/>
    <property type="molecule type" value="Genomic_DNA"/>
</dbReference>
<reference evidence="1 2" key="1">
    <citation type="submission" date="2019-01" db="EMBL/GenBank/DDBJ databases">
        <title>Flavobacterium sp. nov.,isolated from freshwater.</title>
        <authorList>
            <person name="Zhang R."/>
            <person name="Du Z.-J."/>
        </authorList>
    </citation>
    <scope>NUCLEOTIDE SEQUENCE [LARGE SCALE GENOMIC DNA]</scope>
    <source>
        <strain evidence="1 2">1E403</strain>
    </source>
</reference>
<accession>A0A3S3U329</accession>
<dbReference type="OrthoDB" id="9807923at2"/>
<name>A0A3S3U329_9FLAO</name>
<evidence type="ECO:0008006" key="3">
    <source>
        <dbReference type="Google" id="ProtNLM"/>
    </source>
</evidence>
<proteinExistence type="predicted"/>
<organism evidence="1 2">
    <name type="scientific">Flavobacterium cerinum</name>
    <dbReference type="NCBI Taxonomy" id="2502784"/>
    <lineage>
        <taxon>Bacteria</taxon>
        <taxon>Pseudomonadati</taxon>
        <taxon>Bacteroidota</taxon>
        <taxon>Flavobacteriia</taxon>
        <taxon>Flavobacteriales</taxon>
        <taxon>Flavobacteriaceae</taxon>
        <taxon>Flavobacterium</taxon>
    </lineage>
</organism>
<dbReference type="AlphaFoldDB" id="A0A3S3U329"/>
<keyword evidence="2" id="KW-1185">Reference proteome</keyword>
<evidence type="ECO:0000313" key="1">
    <source>
        <dbReference type="EMBL" id="RWX03735.1"/>
    </source>
</evidence>